<dbReference type="GO" id="GO:0006611">
    <property type="term" value="P:protein export from nucleus"/>
    <property type="evidence" value="ECO:0007669"/>
    <property type="project" value="TreeGrafter"/>
</dbReference>
<proteinExistence type="predicted"/>
<feature type="compositionally biased region" description="Low complexity" evidence="3">
    <location>
        <begin position="226"/>
        <end position="242"/>
    </location>
</feature>
<feature type="region of interest" description="Disordered" evidence="3">
    <location>
        <begin position="488"/>
        <end position="550"/>
    </location>
</feature>
<feature type="compositionally biased region" description="Low complexity" evidence="3">
    <location>
        <begin position="189"/>
        <end position="200"/>
    </location>
</feature>
<comment type="caution">
    <text evidence="5">The sequence shown here is derived from an EMBL/GenBank/DDBJ whole genome shotgun (WGS) entry which is preliminary data.</text>
</comment>
<name>A0AAN8K934_PATCE</name>
<dbReference type="Pfam" id="PF00638">
    <property type="entry name" value="Ran_BP1"/>
    <property type="match status" value="1"/>
</dbReference>
<keyword evidence="6" id="KW-1185">Reference proteome</keyword>
<evidence type="ECO:0000256" key="3">
    <source>
        <dbReference type="SAM" id="MobiDB-lite"/>
    </source>
</evidence>
<feature type="compositionally biased region" description="Polar residues" evidence="3">
    <location>
        <begin position="332"/>
        <end position="345"/>
    </location>
</feature>
<feature type="region of interest" description="Disordered" evidence="3">
    <location>
        <begin position="1"/>
        <end position="173"/>
    </location>
</feature>
<dbReference type="SMART" id="SM00160">
    <property type="entry name" value="RanBD"/>
    <property type="match status" value="1"/>
</dbReference>
<feature type="domain" description="RanBD1" evidence="4">
    <location>
        <begin position="359"/>
        <end position="441"/>
    </location>
</feature>
<feature type="compositionally biased region" description="Polar residues" evidence="3">
    <location>
        <begin position="243"/>
        <end position="252"/>
    </location>
</feature>
<dbReference type="InterPro" id="IPR045255">
    <property type="entry name" value="RanBP1-like"/>
</dbReference>
<feature type="compositionally biased region" description="Polar residues" evidence="3">
    <location>
        <begin position="60"/>
        <end position="71"/>
    </location>
</feature>
<dbReference type="PANTHER" id="PTHR23138:SF142">
    <property type="entry name" value="RAN-BINDING PROTEIN 3B-RELATED"/>
    <property type="match status" value="1"/>
</dbReference>
<feature type="compositionally biased region" description="Polar residues" evidence="3">
    <location>
        <begin position="213"/>
        <end position="224"/>
    </location>
</feature>
<dbReference type="InterPro" id="IPR011993">
    <property type="entry name" value="PH-like_dom_sf"/>
</dbReference>
<feature type="compositionally biased region" description="Polar residues" evidence="3">
    <location>
        <begin position="97"/>
        <end position="111"/>
    </location>
</feature>
<evidence type="ECO:0000256" key="1">
    <source>
        <dbReference type="ARBA" id="ARBA00004123"/>
    </source>
</evidence>
<feature type="compositionally biased region" description="Basic and acidic residues" evidence="3">
    <location>
        <begin position="347"/>
        <end position="365"/>
    </location>
</feature>
<organism evidence="5 6">
    <name type="scientific">Patella caerulea</name>
    <name type="common">Rayed Mediterranean limpet</name>
    <dbReference type="NCBI Taxonomy" id="87958"/>
    <lineage>
        <taxon>Eukaryota</taxon>
        <taxon>Metazoa</taxon>
        <taxon>Spiralia</taxon>
        <taxon>Lophotrochozoa</taxon>
        <taxon>Mollusca</taxon>
        <taxon>Gastropoda</taxon>
        <taxon>Patellogastropoda</taxon>
        <taxon>Patelloidea</taxon>
        <taxon>Patellidae</taxon>
        <taxon>Patella</taxon>
    </lineage>
</organism>
<feature type="compositionally biased region" description="Basic and acidic residues" evidence="3">
    <location>
        <begin position="488"/>
        <end position="510"/>
    </location>
</feature>
<sequence>MADIGAADSAIPGEDKKQESKTLPQDDNSPSSSGLPESSDQATNYVIQSASSPSAFTSSDQQPKNGASVLQPSKLAGNFRPGVPSFGGESNIGGSFGTNPFAQNSPSNAETVSEGVIAPSKFSSSPLANRFGSGEAESDDERGFRGFRSVLAPSKLGSKNKEDNRHRFQFRPSVLSSKVDSLTNKECGVASSNSVSPVSSILKPATLPDPRLTTDSSGSDNEAQAKSVSSSDSKTSSVNDNTGSTSVISSTAPDEASKENHFTGLPESRLPNSTSNLGSSDFVFGQNLSNRVTGVSSTNVNDDGGPGFLFGEALGDRVKNGEEEKKDEPDSNETVSSPERNQTLAESAREYQAKQENKPDLKEVEVVTGEEEESNVLQATAKLYLFDGDNQTWIERGQGLCRLNDMTSSEAESFQSRLIMRTQGSLRVILNTPIWCGMTVERASPKSVRITATDGDDGVKIFVIMSNPKDSENLLRAIEWRIQRLKSSEENKPKSTEDQDRGSEKRKADSTDYETVGKKSRQVPVGVAESTREESDSSVQDPETEGPTNT</sequence>
<evidence type="ECO:0000256" key="2">
    <source>
        <dbReference type="ARBA" id="ARBA00023242"/>
    </source>
</evidence>
<feature type="region of interest" description="Disordered" evidence="3">
    <location>
        <begin position="321"/>
        <end position="369"/>
    </location>
</feature>
<feature type="region of interest" description="Disordered" evidence="3">
    <location>
        <begin position="186"/>
        <end position="277"/>
    </location>
</feature>
<dbReference type="SUPFAM" id="SSF50729">
    <property type="entry name" value="PH domain-like"/>
    <property type="match status" value="1"/>
</dbReference>
<dbReference type="PROSITE" id="PS50196">
    <property type="entry name" value="RANBD1"/>
    <property type="match status" value="1"/>
</dbReference>
<dbReference type="AlphaFoldDB" id="A0AAN8K934"/>
<evidence type="ECO:0000313" key="5">
    <source>
        <dbReference type="EMBL" id="KAK6188406.1"/>
    </source>
</evidence>
<evidence type="ECO:0000259" key="4">
    <source>
        <dbReference type="PROSITE" id="PS50196"/>
    </source>
</evidence>
<reference evidence="5 6" key="1">
    <citation type="submission" date="2024-01" db="EMBL/GenBank/DDBJ databases">
        <title>The genome of the rayed Mediterranean limpet Patella caerulea (Linnaeus, 1758).</title>
        <authorList>
            <person name="Anh-Thu Weber A."/>
            <person name="Halstead-Nussloch G."/>
        </authorList>
    </citation>
    <scope>NUCLEOTIDE SEQUENCE [LARGE SCALE GENOMIC DNA]</scope>
    <source>
        <strain evidence="5">AATW-2023a</strain>
        <tissue evidence="5">Whole specimen</tissue>
    </source>
</reference>
<dbReference type="Proteomes" id="UP001347796">
    <property type="component" value="Unassembled WGS sequence"/>
</dbReference>
<feature type="compositionally biased region" description="Polar residues" evidence="3">
    <location>
        <begin position="537"/>
        <end position="550"/>
    </location>
</feature>
<dbReference type="GO" id="GO:0005634">
    <property type="term" value="C:nucleus"/>
    <property type="evidence" value="ECO:0007669"/>
    <property type="project" value="UniProtKB-SubCell"/>
</dbReference>
<dbReference type="InterPro" id="IPR000156">
    <property type="entry name" value="Ran_bind_dom"/>
</dbReference>
<dbReference type="Gene3D" id="2.30.29.30">
    <property type="entry name" value="Pleckstrin-homology domain (PH domain)/Phosphotyrosine-binding domain (PTB)"/>
    <property type="match status" value="1"/>
</dbReference>
<dbReference type="PANTHER" id="PTHR23138">
    <property type="entry name" value="RAN BINDING PROTEIN"/>
    <property type="match status" value="1"/>
</dbReference>
<accession>A0AAN8K934</accession>
<feature type="compositionally biased region" description="Low complexity" evidence="3">
    <location>
        <begin position="29"/>
        <end position="39"/>
    </location>
</feature>
<keyword evidence="2" id="KW-0539">Nucleus</keyword>
<dbReference type="CDD" id="cd13180">
    <property type="entry name" value="RanBD_RanBP3"/>
    <property type="match status" value="1"/>
</dbReference>
<protein>
    <recommendedName>
        <fullName evidence="4">RanBD1 domain-containing protein</fullName>
    </recommendedName>
</protein>
<dbReference type="EMBL" id="JAZGQO010000003">
    <property type="protein sequence ID" value="KAK6188406.1"/>
    <property type="molecule type" value="Genomic_DNA"/>
</dbReference>
<feature type="compositionally biased region" description="Low complexity" evidence="3">
    <location>
        <begin position="49"/>
        <end position="59"/>
    </location>
</feature>
<evidence type="ECO:0000313" key="6">
    <source>
        <dbReference type="Proteomes" id="UP001347796"/>
    </source>
</evidence>
<comment type="subcellular location">
    <subcellularLocation>
        <location evidence="1">Nucleus</location>
    </subcellularLocation>
</comment>
<gene>
    <name evidence="5" type="ORF">SNE40_004585</name>
</gene>